<proteinExistence type="predicted"/>
<evidence type="ECO:0000313" key="2">
    <source>
        <dbReference type="Proteomes" id="UP001162501"/>
    </source>
</evidence>
<protein>
    <submittedName>
        <fullName evidence="1">Uncharacterized protein</fullName>
    </submittedName>
</protein>
<feature type="non-terminal residue" evidence="1">
    <location>
        <position position="56"/>
    </location>
</feature>
<sequence>ILDRKCRGNHVKQEGKRRPNWQRPGGGNGTSPTDTEKKSAPSQGETRGGRWVSMPT</sequence>
<gene>
    <name evidence="1" type="ORF">MRATA1EN22A_LOCUS2668</name>
</gene>
<name>A0AC59Y778_RANTA</name>
<dbReference type="Proteomes" id="UP001162501">
    <property type="component" value="Chromosome 11"/>
</dbReference>
<evidence type="ECO:0000313" key="1">
    <source>
        <dbReference type="EMBL" id="CAM9449989.1"/>
    </source>
</evidence>
<feature type="non-terminal residue" evidence="1">
    <location>
        <position position="1"/>
    </location>
</feature>
<organism evidence="1 2">
    <name type="scientific">Rangifer tarandus platyrhynchus</name>
    <name type="common">Svalbard reindeer</name>
    <dbReference type="NCBI Taxonomy" id="3082113"/>
    <lineage>
        <taxon>Eukaryota</taxon>
        <taxon>Metazoa</taxon>
        <taxon>Chordata</taxon>
        <taxon>Craniata</taxon>
        <taxon>Vertebrata</taxon>
        <taxon>Euteleostomi</taxon>
        <taxon>Mammalia</taxon>
        <taxon>Eutheria</taxon>
        <taxon>Laurasiatheria</taxon>
        <taxon>Artiodactyla</taxon>
        <taxon>Ruminantia</taxon>
        <taxon>Pecora</taxon>
        <taxon>Cervidae</taxon>
        <taxon>Odocoileinae</taxon>
        <taxon>Rangifer</taxon>
    </lineage>
</organism>
<dbReference type="EMBL" id="OX596095">
    <property type="protein sequence ID" value="CAM9449989.1"/>
    <property type="molecule type" value="Genomic_DNA"/>
</dbReference>
<reference evidence="1" key="1">
    <citation type="submission" date="2023-05" db="EMBL/GenBank/DDBJ databases">
        <authorList>
            <consortium name="ELIXIR-Norway"/>
        </authorList>
    </citation>
    <scope>NUCLEOTIDE SEQUENCE</scope>
</reference>
<accession>A0AC59Y778</accession>
<reference evidence="1" key="2">
    <citation type="submission" date="2025-03" db="EMBL/GenBank/DDBJ databases">
        <authorList>
            <consortium name="ELIXIR-Norway"/>
            <consortium name="Elixir Norway"/>
        </authorList>
    </citation>
    <scope>NUCLEOTIDE SEQUENCE</scope>
</reference>